<evidence type="ECO:0000256" key="2">
    <source>
        <dbReference type="ARBA" id="ARBA00022676"/>
    </source>
</evidence>
<evidence type="ECO:0000256" key="3">
    <source>
        <dbReference type="ARBA" id="ARBA00022679"/>
    </source>
</evidence>
<dbReference type="Pfam" id="PF00534">
    <property type="entry name" value="Glycos_transf_1"/>
    <property type="match status" value="1"/>
</dbReference>
<keyword evidence="2" id="KW-0328">Glycosyltransferase</keyword>
<protein>
    <submittedName>
        <fullName evidence="6">Glycosyltransferase</fullName>
    </submittedName>
</protein>
<dbReference type="Gene3D" id="3.40.50.2000">
    <property type="entry name" value="Glycogen Phosphorylase B"/>
    <property type="match status" value="2"/>
</dbReference>
<dbReference type="GO" id="GO:0016757">
    <property type="term" value="F:glycosyltransferase activity"/>
    <property type="evidence" value="ECO:0007669"/>
    <property type="project" value="UniProtKB-KW"/>
</dbReference>
<accession>A0A926NU44</accession>
<dbReference type="InterPro" id="IPR028098">
    <property type="entry name" value="Glyco_trans_4-like_N"/>
</dbReference>
<dbReference type="PANTHER" id="PTHR12526:SF640">
    <property type="entry name" value="COLANIC ACID BIOSYNTHESIS GLYCOSYLTRANSFERASE WCAL-RELATED"/>
    <property type="match status" value="1"/>
</dbReference>
<dbReference type="InterPro" id="IPR001296">
    <property type="entry name" value="Glyco_trans_1"/>
</dbReference>
<evidence type="ECO:0000259" key="5">
    <source>
        <dbReference type="Pfam" id="PF13439"/>
    </source>
</evidence>
<evidence type="ECO:0000256" key="1">
    <source>
        <dbReference type="ARBA" id="ARBA00009481"/>
    </source>
</evidence>
<evidence type="ECO:0000313" key="6">
    <source>
        <dbReference type="EMBL" id="MBD1394642.1"/>
    </source>
</evidence>
<dbReference type="SUPFAM" id="SSF53756">
    <property type="entry name" value="UDP-Glycosyltransferase/glycogen phosphorylase"/>
    <property type="match status" value="1"/>
</dbReference>
<reference evidence="6" key="1">
    <citation type="submission" date="2020-09" db="EMBL/GenBank/DDBJ databases">
        <title>Novel species of Mucilaginibacter isolated from a glacier on the Tibetan Plateau.</title>
        <authorList>
            <person name="Liu Q."/>
            <person name="Xin Y.-H."/>
        </authorList>
    </citation>
    <scope>NUCLEOTIDE SEQUENCE</scope>
    <source>
        <strain evidence="6">ZB1P21</strain>
    </source>
</reference>
<keyword evidence="7" id="KW-1185">Reference proteome</keyword>
<dbReference type="AlphaFoldDB" id="A0A926NU44"/>
<gene>
    <name evidence="6" type="ORF">IDJ76_16155</name>
</gene>
<proteinExistence type="inferred from homology"/>
<comment type="similarity">
    <text evidence="1">Belongs to the glycosyltransferase group 1 family. Glycosyltransferase 4 subfamily.</text>
</comment>
<dbReference type="EMBL" id="JACWMX010000006">
    <property type="protein sequence ID" value="MBD1394642.1"/>
    <property type="molecule type" value="Genomic_DNA"/>
</dbReference>
<feature type="domain" description="Glycosyl transferase family 1" evidence="4">
    <location>
        <begin position="179"/>
        <end position="330"/>
    </location>
</feature>
<dbReference type="Pfam" id="PF13439">
    <property type="entry name" value="Glyco_transf_4"/>
    <property type="match status" value="1"/>
</dbReference>
<organism evidence="6 7">
    <name type="scientific">Mucilaginibacter glaciei</name>
    <dbReference type="NCBI Taxonomy" id="2772109"/>
    <lineage>
        <taxon>Bacteria</taxon>
        <taxon>Pseudomonadati</taxon>
        <taxon>Bacteroidota</taxon>
        <taxon>Sphingobacteriia</taxon>
        <taxon>Sphingobacteriales</taxon>
        <taxon>Sphingobacteriaceae</taxon>
        <taxon>Mucilaginibacter</taxon>
    </lineage>
</organism>
<comment type="caution">
    <text evidence="6">The sequence shown here is derived from an EMBL/GenBank/DDBJ whole genome shotgun (WGS) entry which is preliminary data.</text>
</comment>
<evidence type="ECO:0000259" key="4">
    <source>
        <dbReference type="Pfam" id="PF00534"/>
    </source>
</evidence>
<keyword evidence="3" id="KW-0808">Transferase</keyword>
<sequence>MLLKQVIIIGPSVERTKGGMASVIQGLTESNADAYGYQLTHYTSHVEGNAIEKLSFFFTCLFKLLFKRNIALVHIHTACDASFYRKAIFASICHKKGVPVIMHIHGADFDTFYSNAHKAIQRIIRRSLKRCNKVIVLSAYWKKFFEETICLNNVVVLFNAVNVDAFKSCSVIPYNIGAFLFLGRLGERKGIYDLVKAIDILVHQENMQHLQFYFAGDGEVDEVKKLITQLNLDQYIDVLGWVGEDQKKEVLLKADTVVLPSYNEGLPVALLEAMAAGKVILSTAVGGIPDLVTEQVNGFLITPGDINSLVTTIKHIYHSPGQMELISKNNVKKIRNEYSSVKINQQLFQLYNDTLLAGNKSLPAQLQNQSQS</sequence>
<dbReference type="Proteomes" id="UP000619078">
    <property type="component" value="Unassembled WGS sequence"/>
</dbReference>
<evidence type="ECO:0000313" key="7">
    <source>
        <dbReference type="Proteomes" id="UP000619078"/>
    </source>
</evidence>
<feature type="domain" description="Glycosyltransferase subfamily 4-like N-terminal" evidence="5">
    <location>
        <begin position="56"/>
        <end position="164"/>
    </location>
</feature>
<dbReference type="PANTHER" id="PTHR12526">
    <property type="entry name" value="GLYCOSYLTRANSFERASE"/>
    <property type="match status" value="1"/>
</dbReference>
<name>A0A926NU44_9SPHI</name>
<dbReference type="RefSeq" id="WP_191164405.1">
    <property type="nucleotide sequence ID" value="NZ_JACWMX010000006.1"/>
</dbReference>